<evidence type="ECO:0000256" key="5">
    <source>
        <dbReference type="ARBA" id="ARBA00022692"/>
    </source>
</evidence>
<evidence type="ECO:0000256" key="6">
    <source>
        <dbReference type="ARBA" id="ARBA00022989"/>
    </source>
</evidence>
<accession>A0AAF3F382</accession>
<dbReference type="WBParaSite" id="MBELARI_LOCUS21021">
    <property type="protein sequence ID" value="MBELARI_LOCUS21021"/>
    <property type="gene ID" value="MBELARI_LOCUS21021"/>
</dbReference>
<evidence type="ECO:0000256" key="8">
    <source>
        <dbReference type="ARBA" id="ARBA00023065"/>
    </source>
</evidence>
<evidence type="ECO:0000256" key="2">
    <source>
        <dbReference type="ARBA" id="ARBA00007193"/>
    </source>
</evidence>
<dbReference type="GO" id="GO:0015280">
    <property type="term" value="F:ligand-gated sodium channel activity"/>
    <property type="evidence" value="ECO:0007669"/>
    <property type="project" value="TreeGrafter"/>
</dbReference>
<keyword evidence="4 13" id="KW-0894">Sodium channel</keyword>
<evidence type="ECO:0000256" key="9">
    <source>
        <dbReference type="ARBA" id="ARBA00023136"/>
    </source>
</evidence>
<proteinExistence type="inferred from homology"/>
<dbReference type="InterPro" id="IPR001873">
    <property type="entry name" value="ENaC"/>
</dbReference>
<dbReference type="Proteomes" id="UP000887575">
    <property type="component" value="Unassembled WGS sequence"/>
</dbReference>
<keyword evidence="10" id="KW-0325">Glycoprotein</keyword>
<keyword evidence="9 14" id="KW-0472">Membrane</keyword>
<keyword evidence="3 13" id="KW-0813">Transport</keyword>
<dbReference type="PANTHER" id="PTHR11690">
    <property type="entry name" value="AMILORIDE-SENSITIVE SODIUM CHANNEL-RELATED"/>
    <property type="match status" value="1"/>
</dbReference>
<dbReference type="PANTHER" id="PTHR11690:SF244">
    <property type="entry name" value="DEGENERIN LIKE"/>
    <property type="match status" value="1"/>
</dbReference>
<evidence type="ECO:0000256" key="3">
    <source>
        <dbReference type="ARBA" id="ARBA00022448"/>
    </source>
</evidence>
<name>A0AAF3F382_9BILA</name>
<evidence type="ECO:0000256" key="1">
    <source>
        <dbReference type="ARBA" id="ARBA00004141"/>
    </source>
</evidence>
<dbReference type="Gene3D" id="1.10.287.820">
    <property type="entry name" value="Acid-sensing ion channel domain"/>
    <property type="match status" value="1"/>
</dbReference>
<dbReference type="PRINTS" id="PR01078">
    <property type="entry name" value="AMINACHANNEL"/>
</dbReference>
<comment type="similarity">
    <text evidence="2 13">Belongs to the amiloride-sensitive sodium channel (TC 1.A.6) family.</text>
</comment>
<reference evidence="16" key="1">
    <citation type="submission" date="2024-02" db="UniProtKB">
        <authorList>
            <consortium name="WormBaseParasite"/>
        </authorList>
    </citation>
    <scope>IDENTIFICATION</scope>
</reference>
<dbReference type="Pfam" id="PF00858">
    <property type="entry name" value="ASC"/>
    <property type="match status" value="1"/>
</dbReference>
<evidence type="ECO:0000256" key="10">
    <source>
        <dbReference type="ARBA" id="ARBA00023180"/>
    </source>
</evidence>
<protein>
    <submittedName>
        <fullName evidence="16">Uncharacterized protein</fullName>
    </submittedName>
</protein>
<keyword evidence="11 13" id="KW-0739">Sodium transport</keyword>
<keyword evidence="7" id="KW-0915">Sodium</keyword>
<keyword evidence="5 13" id="KW-0812">Transmembrane</keyword>
<dbReference type="GO" id="GO:0005886">
    <property type="term" value="C:plasma membrane"/>
    <property type="evidence" value="ECO:0007669"/>
    <property type="project" value="TreeGrafter"/>
</dbReference>
<evidence type="ECO:0000256" key="11">
    <source>
        <dbReference type="ARBA" id="ARBA00023201"/>
    </source>
</evidence>
<evidence type="ECO:0000256" key="7">
    <source>
        <dbReference type="ARBA" id="ARBA00023053"/>
    </source>
</evidence>
<evidence type="ECO:0000313" key="16">
    <source>
        <dbReference type="WBParaSite" id="MBELARI_LOCUS21021"/>
    </source>
</evidence>
<evidence type="ECO:0000256" key="12">
    <source>
        <dbReference type="ARBA" id="ARBA00023303"/>
    </source>
</evidence>
<keyword evidence="15" id="KW-1185">Reference proteome</keyword>
<keyword evidence="6 14" id="KW-1133">Transmembrane helix</keyword>
<dbReference type="AlphaFoldDB" id="A0AAF3F382"/>
<evidence type="ECO:0000256" key="13">
    <source>
        <dbReference type="RuleBase" id="RU000679"/>
    </source>
</evidence>
<organism evidence="15 16">
    <name type="scientific">Mesorhabditis belari</name>
    <dbReference type="NCBI Taxonomy" id="2138241"/>
    <lineage>
        <taxon>Eukaryota</taxon>
        <taxon>Metazoa</taxon>
        <taxon>Ecdysozoa</taxon>
        <taxon>Nematoda</taxon>
        <taxon>Chromadorea</taxon>
        <taxon>Rhabditida</taxon>
        <taxon>Rhabditina</taxon>
        <taxon>Rhabditomorpha</taxon>
        <taxon>Rhabditoidea</taxon>
        <taxon>Rhabditidae</taxon>
        <taxon>Mesorhabditinae</taxon>
        <taxon>Mesorhabditis</taxon>
    </lineage>
</organism>
<evidence type="ECO:0000256" key="4">
    <source>
        <dbReference type="ARBA" id="ARBA00022461"/>
    </source>
</evidence>
<feature type="transmembrane region" description="Helical" evidence="14">
    <location>
        <begin position="358"/>
        <end position="376"/>
    </location>
</feature>
<evidence type="ECO:0000313" key="15">
    <source>
        <dbReference type="Proteomes" id="UP000887575"/>
    </source>
</evidence>
<keyword evidence="12 13" id="KW-0407">Ion channel</keyword>
<sequence length="386" mass="44524">MGNVVVSYFVYEAPHLQLPDLVICPFNRFNRTFLESHNISDGLIQYMELSFPIPILHSFQIKAFYDEREKLTLHDNELEELLLRMGNISYRDFLNKASLPCEAFMNNPSDCVNSTEVYSSTGKCYRIPGETQITLKFSFYSGFGQGYRRIINLPTEHYSPAVNQVPNDGLIIRLVEKGLDIDNDLTFVPIGVHALFPITAVKYEFMNDPPKYTCHEEGNKTYSSVYCLEECFMAAAEQQCNCSVVAATMPQRERTCTTKEFYTCFLMGAQDLWSSERKKKCRLQCPLPCTYWEYEKQISFASFPSKSARQFVKDEKEWEKLQSTIILEIYFKDLKYTSIKHVVAMPFQSLIAQIGGQFGLWAGGSVICLLQTIIYTSRHLYYRCSK</sequence>
<dbReference type="Gene3D" id="1.10.287.770">
    <property type="entry name" value="YojJ-like"/>
    <property type="match status" value="1"/>
</dbReference>
<comment type="subcellular location">
    <subcellularLocation>
        <location evidence="1">Membrane</location>
        <topology evidence="1">Multi-pass membrane protein</topology>
    </subcellularLocation>
</comment>
<evidence type="ECO:0000256" key="14">
    <source>
        <dbReference type="SAM" id="Phobius"/>
    </source>
</evidence>
<keyword evidence="8 13" id="KW-0406">Ion transport</keyword>